<protein>
    <submittedName>
        <fullName evidence="1">12038_t:CDS:1</fullName>
    </submittedName>
</protein>
<dbReference type="Proteomes" id="UP000789920">
    <property type="component" value="Unassembled WGS sequence"/>
</dbReference>
<organism evidence="1 2">
    <name type="scientific">Racocetra persica</name>
    <dbReference type="NCBI Taxonomy" id="160502"/>
    <lineage>
        <taxon>Eukaryota</taxon>
        <taxon>Fungi</taxon>
        <taxon>Fungi incertae sedis</taxon>
        <taxon>Mucoromycota</taxon>
        <taxon>Glomeromycotina</taxon>
        <taxon>Glomeromycetes</taxon>
        <taxon>Diversisporales</taxon>
        <taxon>Gigasporaceae</taxon>
        <taxon>Racocetra</taxon>
    </lineage>
</organism>
<dbReference type="EMBL" id="CAJVQC010009325">
    <property type="protein sequence ID" value="CAG8603239.1"/>
    <property type="molecule type" value="Genomic_DNA"/>
</dbReference>
<proteinExistence type="predicted"/>
<comment type="caution">
    <text evidence="1">The sequence shown here is derived from an EMBL/GenBank/DDBJ whole genome shotgun (WGS) entry which is preliminary data.</text>
</comment>
<evidence type="ECO:0000313" key="1">
    <source>
        <dbReference type="EMBL" id="CAG8603239.1"/>
    </source>
</evidence>
<gene>
    <name evidence="1" type="ORF">RPERSI_LOCUS6001</name>
</gene>
<keyword evidence="2" id="KW-1185">Reference proteome</keyword>
<accession>A0ACA9MP62</accession>
<reference evidence="1" key="1">
    <citation type="submission" date="2021-06" db="EMBL/GenBank/DDBJ databases">
        <authorList>
            <person name="Kallberg Y."/>
            <person name="Tangrot J."/>
            <person name="Rosling A."/>
        </authorList>
    </citation>
    <scope>NUCLEOTIDE SEQUENCE</scope>
    <source>
        <strain evidence="1">MA461A</strain>
    </source>
</reference>
<feature type="non-terminal residue" evidence="1">
    <location>
        <position position="503"/>
    </location>
</feature>
<sequence>MPKVIRPFPSQINRELLFSGEGEYRRHLAERGINEQKIGEEMKAEIQQAWVDVYGSEYHNYSDLSDELEHIARISYKGLGVWDAVTFTDRKLAIVKEANQILKNIFTDSLRDVLAKEREELTEEELAFIAQYQQAAENYDREEYEVDGKKLKYHTWKVLAEVYQAHEEGSETFTPTSRSLFFPVLAASPGLVLTTDDSETEAEPYIIADEVPSIAQNKGKGNQTTESTGTTFEQSAANYDLLSSFIFFEESPEIKKLVTVVRTDAHWFQNEKKCQEEVKILQTRPEPKIASMFKNHSIIFVDNPSANYDPDQKVRQKSRAILLEYLQNCQENYQPDWERIAFRSAIRFNYLRLNEGQEAKIMEVVDKLKEIPGSSMGEIRSLLSELKTLAPDEENEEEETKKQIKLILLTFQAELLKVGNYIADSDLNQQELTLALEFCNELLTTYQDFARKFPQAFADNNMGSGQQTMTNLKELVQKQIQKNKNPSPPKTAGIILIIIAIIG</sequence>
<evidence type="ECO:0000313" key="2">
    <source>
        <dbReference type="Proteomes" id="UP000789920"/>
    </source>
</evidence>
<name>A0ACA9MP62_9GLOM</name>